<dbReference type="EMBL" id="JAQQWL010000018">
    <property type="protein sequence ID" value="KAK8036770.1"/>
    <property type="molecule type" value="Genomic_DNA"/>
</dbReference>
<dbReference type="InterPro" id="IPR045038">
    <property type="entry name" value="AIG2-like"/>
</dbReference>
<dbReference type="PANTHER" id="PTHR31544">
    <property type="entry name" value="AIG2-LIKE PROTEIN D"/>
    <property type="match status" value="1"/>
</dbReference>
<dbReference type="Gene3D" id="3.10.490.10">
    <property type="entry name" value="Gamma-glutamyl cyclotransferase-like"/>
    <property type="match status" value="1"/>
</dbReference>
<keyword evidence="6" id="KW-1185">Reference proteome</keyword>
<reference evidence="5 6" key="1">
    <citation type="submission" date="2023-01" db="EMBL/GenBank/DDBJ databases">
        <title>Analysis of 21 Apiospora genomes using comparative genomics revels a genus with tremendous synthesis potential of carbohydrate active enzymes and secondary metabolites.</title>
        <authorList>
            <person name="Sorensen T."/>
        </authorList>
    </citation>
    <scope>NUCLEOTIDE SEQUENCE [LARGE SCALE GENOMIC DNA]</scope>
    <source>
        <strain evidence="5 6">CBS 135458</strain>
    </source>
</reference>
<dbReference type="CDD" id="cd06661">
    <property type="entry name" value="GGCT_like"/>
    <property type="match status" value="1"/>
</dbReference>
<dbReference type="PANTHER" id="PTHR31544:SF4">
    <property type="entry name" value="GAMMA-GLUTAMYLCYCLOTRANSFERASE-RELATED"/>
    <property type="match status" value="1"/>
</dbReference>
<dbReference type="InterPro" id="IPR036568">
    <property type="entry name" value="GGCT-like_sf"/>
</dbReference>
<evidence type="ECO:0000259" key="4">
    <source>
        <dbReference type="Pfam" id="PF06094"/>
    </source>
</evidence>
<dbReference type="GeneID" id="92099739"/>
<evidence type="ECO:0000256" key="3">
    <source>
        <dbReference type="ARBA" id="ARBA00030602"/>
    </source>
</evidence>
<accession>A0ABR1SSR5</accession>
<organism evidence="5 6">
    <name type="scientific">Apiospora phragmitis</name>
    <dbReference type="NCBI Taxonomy" id="2905665"/>
    <lineage>
        <taxon>Eukaryota</taxon>
        <taxon>Fungi</taxon>
        <taxon>Dikarya</taxon>
        <taxon>Ascomycota</taxon>
        <taxon>Pezizomycotina</taxon>
        <taxon>Sordariomycetes</taxon>
        <taxon>Xylariomycetidae</taxon>
        <taxon>Amphisphaeriales</taxon>
        <taxon>Apiosporaceae</taxon>
        <taxon>Apiospora</taxon>
    </lineage>
</organism>
<evidence type="ECO:0000313" key="5">
    <source>
        <dbReference type="EMBL" id="KAK8036770.1"/>
    </source>
</evidence>
<evidence type="ECO:0000256" key="1">
    <source>
        <dbReference type="ARBA" id="ARBA00008861"/>
    </source>
</evidence>
<dbReference type="InterPro" id="IPR009288">
    <property type="entry name" value="AIG2-like_dom"/>
</dbReference>
<sequence length="203" mass="22657">MPVSAAPAPTLATALAPVSNVSQKSERPSVYLASLEALGPNVVENALYIPPFDNRPEPMWYFFYGTLTKPEILQHVIDADETPAYRPAKIIGYELASWGQYPALIDNLEGNKVAGFAFQVPTREQEEKLARYETDAYRIHCCKIEFTDGQDPVEVYGNTFMYAGDAEALKAGRFDRRLWQIRTGQVLPEGWGSLLGNGEKRQP</sequence>
<evidence type="ECO:0000256" key="2">
    <source>
        <dbReference type="ARBA" id="ARBA00022679"/>
    </source>
</evidence>
<dbReference type="InterPro" id="IPR013024">
    <property type="entry name" value="GGCT-like"/>
</dbReference>
<comment type="similarity">
    <text evidence="1">Belongs to the gamma-glutamylcyclotransferase family.</text>
</comment>
<feature type="domain" description="Gamma-glutamylcyclotransferase AIG2-like" evidence="4">
    <location>
        <begin position="61"/>
        <end position="162"/>
    </location>
</feature>
<dbReference type="SUPFAM" id="SSF110857">
    <property type="entry name" value="Gamma-glutamyl cyclotransferase-like"/>
    <property type="match status" value="1"/>
</dbReference>
<dbReference type="Pfam" id="PF06094">
    <property type="entry name" value="GGACT"/>
    <property type="match status" value="1"/>
</dbReference>
<dbReference type="Proteomes" id="UP001480595">
    <property type="component" value="Unassembled WGS sequence"/>
</dbReference>
<protein>
    <recommendedName>
        <fullName evidence="3">Putative gamma-glutamylcyclotransferase</fullName>
    </recommendedName>
</protein>
<keyword evidence="2" id="KW-0808">Transferase</keyword>
<dbReference type="RefSeq" id="XP_066707588.1">
    <property type="nucleotide sequence ID" value="XM_066866674.1"/>
</dbReference>
<gene>
    <name evidence="5" type="ORF">PG994_015267</name>
</gene>
<evidence type="ECO:0000313" key="6">
    <source>
        <dbReference type="Proteomes" id="UP001480595"/>
    </source>
</evidence>
<comment type="caution">
    <text evidence="5">The sequence shown here is derived from an EMBL/GenBank/DDBJ whole genome shotgun (WGS) entry which is preliminary data.</text>
</comment>
<name>A0ABR1SSR5_9PEZI</name>
<proteinExistence type="inferred from homology"/>